<evidence type="ECO:0000256" key="10">
    <source>
        <dbReference type="ARBA" id="ARBA00023242"/>
    </source>
</evidence>
<accession>A0A8C5I4W4</accession>
<dbReference type="GO" id="GO:0000981">
    <property type="term" value="F:DNA-binding transcription factor activity, RNA polymerase II-specific"/>
    <property type="evidence" value="ECO:0007669"/>
    <property type="project" value="TreeGrafter"/>
</dbReference>
<evidence type="ECO:0000313" key="14">
    <source>
        <dbReference type="Ensembl" id="ENSGWIP00000054543.1"/>
    </source>
</evidence>
<evidence type="ECO:0000256" key="2">
    <source>
        <dbReference type="ARBA" id="ARBA00006991"/>
    </source>
</evidence>
<reference evidence="14" key="2">
    <citation type="submission" date="2025-08" db="UniProtKB">
        <authorList>
            <consortium name="Ensembl"/>
        </authorList>
    </citation>
    <scope>IDENTIFICATION</scope>
</reference>
<dbReference type="Pfam" id="PF13465">
    <property type="entry name" value="zf-H2C2_2"/>
    <property type="match status" value="3"/>
</dbReference>
<keyword evidence="10" id="KW-0539">Nucleus</keyword>
<feature type="domain" description="C2H2-type" evidence="13">
    <location>
        <begin position="239"/>
        <end position="266"/>
    </location>
</feature>
<keyword evidence="6" id="KW-0862">Zinc</keyword>
<keyword evidence="7" id="KW-0805">Transcription regulation</keyword>
<proteinExistence type="inferred from homology"/>
<keyword evidence="5 11" id="KW-0863">Zinc-finger</keyword>
<dbReference type="GO" id="GO:0000978">
    <property type="term" value="F:RNA polymerase II cis-regulatory region sequence-specific DNA binding"/>
    <property type="evidence" value="ECO:0007669"/>
    <property type="project" value="TreeGrafter"/>
</dbReference>
<dbReference type="SMART" id="SM00355">
    <property type="entry name" value="ZnF_C2H2"/>
    <property type="match status" value="6"/>
</dbReference>
<protein>
    <recommendedName>
        <fullName evidence="13">C2H2-type domain-containing protein</fullName>
    </recommendedName>
</protein>
<evidence type="ECO:0000256" key="8">
    <source>
        <dbReference type="ARBA" id="ARBA00023125"/>
    </source>
</evidence>
<dbReference type="Proteomes" id="UP000694680">
    <property type="component" value="Chromosome 4"/>
</dbReference>
<feature type="region of interest" description="Disordered" evidence="12">
    <location>
        <begin position="160"/>
        <end position="196"/>
    </location>
</feature>
<evidence type="ECO:0000256" key="6">
    <source>
        <dbReference type="ARBA" id="ARBA00022833"/>
    </source>
</evidence>
<evidence type="ECO:0000256" key="3">
    <source>
        <dbReference type="ARBA" id="ARBA00022723"/>
    </source>
</evidence>
<feature type="domain" description="C2H2-type" evidence="13">
    <location>
        <begin position="379"/>
        <end position="406"/>
    </location>
</feature>
<dbReference type="InterPro" id="IPR036236">
    <property type="entry name" value="Znf_C2H2_sf"/>
</dbReference>
<dbReference type="GO" id="GO:0005634">
    <property type="term" value="C:nucleus"/>
    <property type="evidence" value="ECO:0007669"/>
    <property type="project" value="UniProtKB-SubCell"/>
</dbReference>
<organism evidence="14 15">
    <name type="scientific">Gouania willdenowi</name>
    <name type="common">Blunt-snouted clingfish</name>
    <name type="synonym">Lepadogaster willdenowi</name>
    <dbReference type="NCBI Taxonomy" id="441366"/>
    <lineage>
        <taxon>Eukaryota</taxon>
        <taxon>Metazoa</taxon>
        <taxon>Chordata</taxon>
        <taxon>Craniata</taxon>
        <taxon>Vertebrata</taxon>
        <taxon>Euteleostomi</taxon>
        <taxon>Actinopterygii</taxon>
        <taxon>Neopterygii</taxon>
        <taxon>Teleostei</taxon>
        <taxon>Neoteleostei</taxon>
        <taxon>Acanthomorphata</taxon>
        <taxon>Ovalentaria</taxon>
        <taxon>Blenniimorphae</taxon>
        <taxon>Blenniiformes</taxon>
        <taxon>Gobiesocoidei</taxon>
        <taxon>Gobiesocidae</taxon>
        <taxon>Gobiesocinae</taxon>
        <taxon>Gouania</taxon>
    </lineage>
</organism>
<reference evidence="14" key="1">
    <citation type="submission" date="2020-06" db="EMBL/GenBank/DDBJ databases">
        <authorList>
            <consortium name="Wellcome Sanger Institute Data Sharing"/>
        </authorList>
    </citation>
    <scope>NUCLEOTIDE SEQUENCE [LARGE SCALE GENOMIC DNA]</scope>
</reference>
<keyword evidence="4" id="KW-0677">Repeat</keyword>
<feature type="domain" description="C2H2-type" evidence="13">
    <location>
        <begin position="323"/>
        <end position="350"/>
    </location>
</feature>
<name>A0A8C5I4W4_GOUWI</name>
<evidence type="ECO:0000256" key="4">
    <source>
        <dbReference type="ARBA" id="ARBA00022737"/>
    </source>
</evidence>
<keyword evidence="9" id="KW-0804">Transcription</keyword>
<dbReference type="GO" id="GO:0008270">
    <property type="term" value="F:zinc ion binding"/>
    <property type="evidence" value="ECO:0007669"/>
    <property type="project" value="UniProtKB-KW"/>
</dbReference>
<dbReference type="AlphaFoldDB" id="A0A8C5I4W4"/>
<dbReference type="PANTHER" id="PTHR23226:SF416">
    <property type="entry name" value="FI01424P"/>
    <property type="match status" value="1"/>
</dbReference>
<feature type="domain" description="C2H2-type" evidence="13">
    <location>
        <begin position="295"/>
        <end position="322"/>
    </location>
</feature>
<sequence length="416" mass="47988">IQILKILPIKKKTFFFSFSKSLHHNTSRKLGSQSVTNTDQTKKLVLAAFMPKVQLHRLQLQQPSVTDRIFSERNNVEQLLLERLHIKQEPEMLSDGQETNQLCVQQETNSATCPVKCEDEEEKPQASQLHWRQLTEINMKEESSTCSLNKLMTRQSVGINSKGPEAAQNPDTSSLVLQSPDEMDSSQTEDTSKTQMSSFQQICSKKMFQVKMTSECEGGKKASLSAASKLRIHTGEKPLKCDVCRKSFNFESKLKQHMRIHTGEKPFECDVCRKSFSQQGSLRLHKKIHTGDKQFECDVCRKSFSQQGNLRSHMRIHTGEKPFECDVCRKSFSQQGNLRSHMRIHTGEKPFECDVCRKYFNCESKLKQHMIIHTGEKPFECDVCGKYFNTQFNLRRHMRIHTEGKPSPHVRKNIQM</sequence>
<dbReference type="FunFam" id="3.30.160.60:FF:001480">
    <property type="entry name" value="Si:cabz01071911.3"/>
    <property type="match status" value="2"/>
</dbReference>
<keyword evidence="8" id="KW-0238">DNA-binding</keyword>
<evidence type="ECO:0000259" key="13">
    <source>
        <dbReference type="PROSITE" id="PS50157"/>
    </source>
</evidence>
<feature type="compositionally biased region" description="Polar residues" evidence="12">
    <location>
        <begin position="185"/>
        <end position="196"/>
    </location>
</feature>
<dbReference type="Pfam" id="PF00096">
    <property type="entry name" value="zf-C2H2"/>
    <property type="match status" value="1"/>
</dbReference>
<comment type="similarity">
    <text evidence="2">Belongs to the krueppel C2H2-type zinc-finger protein family.</text>
</comment>
<dbReference type="Gene3D" id="3.30.160.60">
    <property type="entry name" value="Classic Zinc Finger"/>
    <property type="match status" value="6"/>
</dbReference>
<evidence type="ECO:0000256" key="9">
    <source>
        <dbReference type="ARBA" id="ARBA00023163"/>
    </source>
</evidence>
<evidence type="ECO:0000256" key="11">
    <source>
        <dbReference type="PROSITE-ProRule" id="PRU00042"/>
    </source>
</evidence>
<dbReference type="FunFam" id="3.30.160.60:FF:001573">
    <property type="entry name" value="Zinc finger protein 407"/>
    <property type="match status" value="1"/>
</dbReference>
<dbReference type="InterPro" id="IPR013087">
    <property type="entry name" value="Znf_C2H2_type"/>
</dbReference>
<evidence type="ECO:0000256" key="12">
    <source>
        <dbReference type="SAM" id="MobiDB-lite"/>
    </source>
</evidence>
<evidence type="ECO:0000256" key="5">
    <source>
        <dbReference type="ARBA" id="ARBA00022771"/>
    </source>
</evidence>
<keyword evidence="3" id="KW-0479">Metal-binding</keyword>
<dbReference type="SUPFAM" id="SSF57667">
    <property type="entry name" value="beta-beta-alpha zinc fingers"/>
    <property type="match status" value="4"/>
</dbReference>
<evidence type="ECO:0000256" key="1">
    <source>
        <dbReference type="ARBA" id="ARBA00004123"/>
    </source>
</evidence>
<reference evidence="14" key="3">
    <citation type="submission" date="2025-09" db="UniProtKB">
        <authorList>
            <consortium name="Ensembl"/>
        </authorList>
    </citation>
    <scope>IDENTIFICATION</scope>
</reference>
<keyword evidence="15" id="KW-1185">Reference proteome</keyword>
<evidence type="ECO:0000256" key="7">
    <source>
        <dbReference type="ARBA" id="ARBA00023015"/>
    </source>
</evidence>
<evidence type="ECO:0000313" key="15">
    <source>
        <dbReference type="Proteomes" id="UP000694680"/>
    </source>
</evidence>
<dbReference type="FunFam" id="3.30.160.60:FF:001289">
    <property type="entry name" value="Zinc finger protein 574"/>
    <property type="match status" value="1"/>
</dbReference>
<dbReference type="PROSITE" id="PS50157">
    <property type="entry name" value="ZINC_FINGER_C2H2_2"/>
    <property type="match status" value="6"/>
</dbReference>
<dbReference type="Ensembl" id="ENSGWIT00000058770.1">
    <property type="protein sequence ID" value="ENSGWIP00000054543.1"/>
    <property type="gene ID" value="ENSGWIG00000026062.1"/>
</dbReference>
<dbReference type="PROSITE" id="PS00028">
    <property type="entry name" value="ZINC_FINGER_C2H2_1"/>
    <property type="match status" value="6"/>
</dbReference>
<comment type="subcellular location">
    <subcellularLocation>
        <location evidence="1">Nucleus</location>
    </subcellularLocation>
</comment>
<feature type="domain" description="C2H2-type" evidence="13">
    <location>
        <begin position="351"/>
        <end position="378"/>
    </location>
</feature>
<dbReference type="FunFam" id="3.30.160.60:FF:000624">
    <property type="entry name" value="zinc finger protein 697"/>
    <property type="match status" value="1"/>
</dbReference>
<dbReference type="FunFam" id="3.30.160.60:FF:001498">
    <property type="entry name" value="Zinc finger protein 404"/>
    <property type="match status" value="1"/>
</dbReference>
<feature type="domain" description="C2H2-type" evidence="13">
    <location>
        <begin position="267"/>
        <end position="294"/>
    </location>
</feature>
<dbReference type="PANTHER" id="PTHR23226">
    <property type="entry name" value="ZINC FINGER AND SCAN DOMAIN-CONTAINING"/>
    <property type="match status" value="1"/>
</dbReference>